<evidence type="ECO:0000313" key="3">
    <source>
        <dbReference type="Proteomes" id="UP001314170"/>
    </source>
</evidence>
<organism evidence="2 3">
    <name type="scientific">Dovyalis caffra</name>
    <dbReference type="NCBI Taxonomy" id="77055"/>
    <lineage>
        <taxon>Eukaryota</taxon>
        <taxon>Viridiplantae</taxon>
        <taxon>Streptophyta</taxon>
        <taxon>Embryophyta</taxon>
        <taxon>Tracheophyta</taxon>
        <taxon>Spermatophyta</taxon>
        <taxon>Magnoliopsida</taxon>
        <taxon>eudicotyledons</taxon>
        <taxon>Gunneridae</taxon>
        <taxon>Pentapetalae</taxon>
        <taxon>rosids</taxon>
        <taxon>fabids</taxon>
        <taxon>Malpighiales</taxon>
        <taxon>Salicaceae</taxon>
        <taxon>Flacourtieae</taxon>
        <taxon>Dovyalis</taxon>
    </lineage>
</organism>
<name>A0AAV1RXV7_9ROSI</name>
<dbReference type="EMBL" id="CAWUPB010001160">
    <property type="protein sequence ID" value="CAK7342127.1"/>
    <property type="molecule type" value="Genomic_DNA"/>
</dbReference>
<gene>
    <name evidence="2" type="ORF">DCAF_LOCUS16632</name>
</gene>
<proteinExistence type="predicted"/>
<comment type="caution">
    <text evidence="2">The sequence shown here is derived from an EMBL/GenBank/DDBJ whole genome shotgun (WGS) entry which is preliminary data.</text>
</comment>
<sequence>MANEFVEQINPTTTYHVFPSLSLWKQILARTLMQSKLSSNHTDIATMGRLILDEMAENKKKGTFIVRTRFDDQQRDWPFAKDDTLYFRIRCSDIQVSFVGATGNGIASSGDARNGPLFCKISGLYFKRTAHTGNPISQEQKSLKYRKQRRTKRSES</sequence>
<feature type="region of interest" description="Disordered" evidence="1">
    <location>
        <begin position="136"/>
        <end position="156"/>
    </location>
</feature>
<reference evidence="2 3" key="1">
    <citation type="submission" date="2024-01" db="EMBL/GenBank/DDBJ databases">
        <authorList>
            <person name="Waweru B."/>
        </authorList>
    </citation>
    <scope>NUCLEOTIDE SEQUENCE [LARGE SCALE GENOMIC DNA]</scope>
</reference>
<feature type="compositionally biased region" description="Basic residues" evidence="1">
    <location>
        <begin position="143"/>
        <end position="156"/>
    </location>
</feature>
<evidence type="ECO:0000313" key="2">
    <source>
        <dbReference type="EMBL" id="CAK7342127.1"/>
    </source>
</evidence>
<protein>
    <submittedName>
        <fullName evidence="2">Uncharacterized protein</fullName>
    </submittedName>
</protein>
<accession>A0AAV1RXV7</accession>
<evidence type="ECO:0000256" key="1">
    <source>
        <dbReference type="SAM" id="MobiDB-lite"/>
    </source>
</evidence>
<keyword evidence="3" id="KW-1185">Reference proteome</keyword>
<dbReference type="Proteomes" id="UP001314170">
    <property type="component" value="Unassembled WGS sequence"/>
</dbReference>
<dbReference type="AlphaFoldDB" id="A0AAV1RXV7"/>